<comment type="function">
    <text evidence="7">Catalyzes the dehydrogenation at the alpha-beta position of ACP-bound acyl chains. This results in the introduction of a double bond in the lipidic chain, which is further transferred to the epsilon-amino group of lysine residue in the mycobactin core by MbtK.</text>
</comment>
<organism evidence="14 15">
    <name type="scientific">Patulibacter medicamentivorans</name>
    <dbReference type="NCBI Taxonomy" id="1097667"/>
    <lineage>
        <taxon>Bacteria</taxon>
        <taxon>Bacillati</taxon>
        <taxon>Actinomycetota</taxon>
        <taxon>Thermoleophilia</taxon>
        <taxon>Solirubrobacterales</taxon>
        <taxon>Patulibacteraceae</taxon>
        <taxon>Patulibacter</taxon>
    </lineage>
</organism>
<dbReference type="SUPFAM" id="SSF47203">
    <property type="entry name" value="Acyl-CoA dehydrogenase C-terminal domain-like"/>
    <property type="match status" value="1"/>
</dbReference>
<dbReference type="FunFam" id="1.20.140.10:FF:000001">
    <property type="entry name" value="Acyl-CoA dehydrogenase"/>
    <property type="match status" value="1"/>
</dbReference>
<comment type="pathway">
    <text evidence="2">Siderophore biosynthesis; mycobactin biosynthesis.</text>
</comment>
<keyword evidence="5 10" id="KW-0274">FAD</keyword>
<comment type="cofactor">
    <cofactor evidence="1 10">
        <name>FAD</name>
        <dbReference type="ChEBI" id="CHEBI:57692"/>
    </cofactor>
</comment>
<dbReference type="InterPro" id="IPR009100">
    <property type="entry name" value="AcylCoA_DH/oxidase_NM_dom_sf"/>
</dbReference>
<evidence type="ECO:0000256" key="9">
    <source>
        <dbReference type="ARBA" id="ARBA00042660"/>
    </source>
</evidence>
<reference evidence="14 15" key="1">
    <citation type="journal article" date="2013" name="Biodegradation">
        <title>Quantitative proteomic analysis of ibuprofen-degrading Patulibacter sp. strain I11.</title>
        <authorList>
            <person name="Almeida B."/>
            <person name="Kjeldal H."/>
            <person name="Lolas I."/>
            <person name="Knudsen A.D."/>
            <person name="Carvalho G."/>
            <person name="Nielsen K.L."/>
            <person name="Barreto Crespo M.T."/>
            <person name="Stensballe A."/>
            <person name="Nielsen J.L."/>
        </authorList>
    </citation>
    <scope>NUCLEOTIDE SEQUENCE [LARGE SCALE GENOMIC DNA]</scope>
    <source>
        <strain evidence="14 15">I11</strain>
    </source>
</reference>
<dbReference type="InterPro" id="IPR037069">
    <property type="entry name" value="AcylCoA_DH/ox_N_sf"/>
</dbReference>
<dbReference type="InterPro" id="IPR013786">
    <property type="entry name" value="AcylCoA_DH/ox_N"/>
</dbReference>
<dbReference type="InterPro" id="IPR050741">
    <property type="entry name" value="Acyl-CoA_dehydrogenase"/>
</dbReference>
<dbReference type="Gene3D" id="1.20.140.10">
    <property type="entry name" value="Butyryl-CoA Dehydrogenase, subunit A, domain 3"/>
    <property type="match status" value="1"/>
</dbReference>
<evidence type="ECO:0000256" key="10">
    <source>
        <dbReference type="RuleBase" id="RU362125"/>
    </source>
</evidence>
<protein>
    <recommendedName>
        <fullName evidence="8">Acyl-[acyl-carrier-protein] dehydrogenase MbtN</fullName>
    </recommendedName>
    <alternativeName>
        <fullName evidence="9">Mycobactin synthase protein N</fullName>
    </alternativeName>
</protein>
<evidence type="ECO:0000313" key="14">
    <source>
        <dbReference type="EMBL" id="EHN09275.1"/>
    </source>
</evidence>
<dbReference type="Proteomes" id="UP000005143">
    <property type="component" value="Unassembled WGS sequence"/>
</dbReference>
<dbReference type="Pfam" id="PF02770">
    <property type="entry name" value="Acyl-CoA_dh_M"/>
    <property type="match status" value="1"/>
</dbReference>
<comment type="similarity">
    <text evidence="3 10">Belongs to the acyl-CoA dehydrogenase family.</text>
</comment>
<dbReference type="PATRIC" id="fig|1097667.3.peg.3880"/>
<dbReference type="SUPFAM" id="SSF56645">
    <property type="entry name" value="Acyl-CoA dehydrogenase NM domain-like"/>
    <property type="match status" value="1"/>
</dbReference>
<dbReference type="Pfam" id="PF00441">
    <property type="entry name" value="Acyl-CoA_dh_1"/>
    <property type="match status" value="1"/>
</dbReference>
<dbReference type="PANTHER" id="PTHR48083">
    <property type="entry name" value="MEDIUM-CHAIN SPECIFIC ACYL-COA DEHYDROGENASE, MITOCHONDRIAL-RELATED"/>
    <property type="match status" value="1"/>
</dbReference>
<keyword evidence="15" id="KW-1185">Reference proteome</keyword>
<dbReference type="EMBL" id="AGUD01000296">
    <property type="protein sequence ID" value="EHN09275.1"/>
    <property type="molecule type" value="Genomic_DNA"/>
</dbReference>
<name>H0EAP1_9ACTN</name>
<dbReference type="InterPro" id="IPR046373">
    <property type="entry name" value="Acyl-CoA_Oxase/DH_mid-dom_sf"/>
</dbReference>
<dbReference type="FunFam" id="1.10.540.10:FF:000009">
    <property type="entry name" value="Probable acyl-CoA dehydrogenase"/>
    <property type="match status" value="1"/>
</dbReference>
<evidence type="ECO:0000256" key="7">
    <source>
        <dbReference type="ARBA" id="ARBA00037085"/>
    </source>
</evidence>
<feature type="domain" description="Acyl-CoA dehydrogenase/oxidase C-terminal" evidence="11">
    <location>
        <begin position="261"/>
        <end position="404"/>
    </location>
</feature>
<dbReference type="InterPro" id="IPR036250">
    <property type="entry name" value="AcylCo_DH-like_C"/>
</dbReference>
<dbReference type="GO" id="GO:0005737">
    <property type="term" value="C:cytoplasm"/>
    <property type="evidence" value="ECO:0007669"/>
    <property type="project" value="TreeGrafter"/>
</dbReference>
<evidence type="ECO:0000259" key="11">
    <source>
        <dbReference type="Pfam" id="PF00441"/>
    </source>
</evidence>
<feature type="domain" description="Acyl-CoA oxidase/dehydrogenase middle" evidence="12">
    <location>
        <begin position="154"/>
        <end position="243"/>
    </location>
</feature>
<dbReference type="GO" id="GO:0033539">
    <property type="term" value="P:fatty acid beta-oxidation using acyl-CoA dehydrogenase"/>
    <property type="evidence" value="ECO:0007669"/>
    <property type="project" value="TreeGrafter"/>
</dbReference>
<keyword evidence="4 10" id="KW-0285">Flavoprotein</keyword>
<dbReference type="InterPro" id="IPR009075">
    <property type="entry name" value="AcylCo_DH/oxidase_C"/>
</dbReference>
<keyword evidence="6 10" id="KW-0560">Oxidoreductase</keyword>
<dbReference type="InterPro" id="IPR006089">
    <property type="entry name" value="Acyl-CoA_DH_CS"/>
</dbReference>
<dbReference type="InterPro" id="IPR006091">
    <property type="entry name" value="Acyl-CoA_Oxase/DH_mid-dom"/>
</dbReference>
<evidence type="ECO:0000313" key="15">
    <source>
        <dbReference type="Proteomes" id="UP000005143"/>
    </source>
</evidence>
<dbReference type="PANTHER" id="PTHR48083:SF20">
    <property type="entry name" value="LONG-CHAIN SPECIFIC ACYL-COA DEHYDROGENASE, MITOCHONDRIAL"/>
    <property type="match status" value="1"/>
</dbReference>
<feature type="domain" description="Acyl-CoA dehydrogenase/oxidase N-terminal" evidence="13">
    <location>
        <begin position="37"/>
        <end position="150"/>
    </location>
</feature>
<evidence type="ECO:0000256" key="2">
    <source>
        <dbReference type="ARBA" id="ARBA00005102"/>
    </source>
</evidence>
<evidence type="ECO:0000256" key="8">
    <source>
        <dbReference type="ARBA" id="ARBA00040394"/>
    </source>
</evidence>
<comment type="caution">
    <text evidence="14">The sequence shown here is derived from an EMBL/GenBank/DDBJ whole genome shotgun (WGS) entry which is preliminary data.</text>
</comment>
<dbReference type="GO" id="GO:0050660">
    <property type="term" value="F:flavin adenine dinucleotide binding"/>
    <property type="evidence" value="ECO:0007669"/>
    <property type="project" value="InterPro"/>
</dbReference>
<evidence type="ECO:0000256" key="5">
    <source>
        <dbReference type="ARBA" id="ARBA00022827"/>
    </source>
</evidence>
<dbReference type="GO" id="GO:0003995">
    <property type="term" value="F:acyl-CoA dehydrogenase activity"/>
    <property type="evidence" value="ECO:0007669"/>
    <property type="project" value="InterPro"/>
</dbReference>
<dbReference type="AlphaFoldDB" id="H0EAP1"/>
<dbReference type="PROSITE" id="PS00073">
    <property type="entry name" value="ACYL_COA_DH_2"/>
    <property type="match status" value="1"/>
</dbReference>
<sequence>MSSTLEPSAAATAPAISHDSEAWKLVGGEMERPIFDDDHKAFRESARRFLENEIAPHEARWEEQRIVDREAFLKAGENGFLGLSVPEQYGGAGIDDFRFNAVFGEEVVRADCRGLGAGVMLHNDVVLPYLISFCNEEQKQRWLPKCVSGQTILAVAMTEPGTGSDLQAIQTTAVRDGDHYVVNGAKTFITNGINSDLVVTAVKTEAGLSLLGIERDTPGFERGRKLDKLGMHSQDTAELFFNDARVPVENLIGDEGMAFMYLVQKLAQERLTLTLNATAGAEAALGLTIDYVRQRKAFGRSIGQFQNTRFKLAELKTECVKARLFADWQLAQHVEGKLSIEHAAMGKYSSTDLLCRVVDEGVQLHGGYGYMTEYPIAKAYADARITKIFAGTNEIMKEIIGRGMDLG</sequence>
<dbReference type="Gene3D" id="1.10.540.10">
    <property type="entry name" value="Acyl-CoA dehydrogenase/oxidase, N-terminal domain"/>
    <property type="match status" value="1"/>
</dbReference>
<evidence type="ECO:0000256" key="4">
    <source>
        <dbReference type="ARBA" id="ARBA00022630"/>
    </source>
</evidence>
<proteinExistence type="inferred from homology"/>
<evidence type="ECO:0000256" key="3">
    <source>
        <dbReference type="ARBA" id="ARBA00009347"/>
    </source>
</evidence>
<dbReference type="Pfam" id="PF02771">
    <property type="entry name" value="Acyl-CoA_dh_N"/>
    <property type="match status" value="1"/>
</dbReference>
<gene>
    <name evidence="14" type="ORF">PAI11_39150</name>
</gene>
<dbReference type="FunFam" id="2.40.110.10:FF:000002">
    <property type="entry name" value="Acyl-CoA dehydrogenase fadE12"/>
    <property type="match status" value="1"/>
</dbReference>
<dbReference type="Gene3D" id="2.40.110.10">
    <property type="entry name" value="Butyryl-CoA Dehydrogenase, subunit A, domain 2"/>
    <property type="match status" value="1"/>
</dbReference>
<evidence type="ECO:0000259" key="13">
    <source>
        <dbReference type="Pfam" id="PF02771"/>
    </source>
</evidence>
<evidence type="ECO:0000256" key="1">
    <source>
        <dbReference type="ARBA" id="ARBA00001974"/>
    </source>
</evidence>
<accession>H0EAP1</accession>
<evidence type="ECO:0000259" key="12">
    <source>
        <dbReference type="Pfam" id="PF02770"/>
    </source>
</evidence>
<evidence type="ECO:0000256" key="6">
    <source>
        <dbReference type="ARBA" id="ARBA00023002"/>
    </source>
</evidence>